<sequence>MLAELRREFKDEEFYLEEKVQETVLSASTEAKESMKVGVQSILPSNDQNYLNELKTVFQNETSKLQELIASGMDHERNTFTDAIWKLSPAAASKEDTIGDAGGGSDGEGRALRSSSQSQTPPPEKKRRIGREVFDTDVGTEELDNLIAELKMEHKCELMGFIRRNIRG</sequence>
<dbReference type="Proteomes" id="UP000025227">
    <property type="component" value="Unplaced"/>
</dbReference>
<accession>A0A7I4YVQ0</accession>
<proteinExistence type="predicted"/>
<dbReference type="WBParaSite" id="HCON_00147240-00001">
    <property type="protein sequence ID" value="HCON_00147240-00001"/>
    <property type="gene ID" value="HCON_00147240"/>
</dbReference>
<name>A0A7I4YVQ0_HAECO</name>
<dbReference type="AlphaFoldDB" id="A0A7I4YVQ0"/>
<feature type="region of interest" description="Disordered" evidence="1">
    <location>
        <begin position="91"/>
        <end position="133"/>
    </location>
</feature>
<keyword evidence="2" id="KW-1185">Reference proteome</keyword>
<evidence type="ECO:0000313" key="2">
    <source>
        <dbReference type="Proteomes" id="UP000025227"/>
    </source>
</evidence>
<evidence type="ECO:0000313" key="3">
    <source>
        <dbReference type="WBParaSite" id="HCON_00147240-00001"/>
    </source>
</evidence>
<protein>
    <submittedName>
        <fullName evidence="3">Uncharacterized protein</fullName>
    </submittedName>
</protein>
<reference evidence="3" key="1">
    <citation type="submission" date="2020-12" db="UniProtKB">
        <authorList>
            <consortium name="WormBaseParasite"/>
        </authorList>
    </citation>
    <scope>IDENTIFICATION</scope>
    <source>
        <strain evidence="3">MHco3</strain>
    </source>
</reference>
<organism evidence="2 3">
    <name type="scientific">Haemonchus contortus</name>
    <name type="common">Barber pole worm</name>
    <dbReference type="NCBI Taxonomy" id="6289"/>
    <lineage>
        <taxon>Eukaryota</taxon>
        <taxon>Metazoa</taxon>
        <taxon>Ecdysozoa</taxon>
        <taxon>Nematoda</taxon>
        <taxon>Chromadorea</taxon>
        <taxon>Rhabditida</taxon>
        <taxon>Rhabditina</taxon>
        <taxon>Rhabditomorpha</taxon>
        <taxon>Strongyloidea</taxon>
        <taxon>Trichostrongylidae</taxon>
        <taxon>Haemonchus</taxon>
    </lineage>
</organism>
<evidence type="ECO:0000256" key="1">
    <source>
        <dbReference type="SAM" id="MobiDB-lite"/>
    </source>
</evidence>